<proteinExistence type="predicted"/>
<sequence length="91" mass="10459">MTYLQFIHRITGPIGVAIFPSSGNLYYNHVRVGYLDFNRHSEEQEVNFFRPASIPRTIGPDRSEEEKLRDIVKQLTALSVIHSVEVRNIAC</sequence>
<evidence type="ECO:0000313" key="2">
    <source>
        <dbReference type="Proteomes" id="UP000290131"/>
    </source>
</evidence>
<evidence type="ECO:0000313" key="1">
    <source>
        <dbReference type="EMBL" id="AZU99683.1"/>
    </source>
</evidence>
<dbReference type="Proteomes" id="UP000290131">
    <property type="component" value="Segment"/>
</dbReference>
<accession>A0A3T0IIR8</accession>
<dbReference type="EMBL" id="MK301608">
    <property type="protein sequence ID" value="AZU99683.1"/>
    <property type="molecule type" value="Genomic_DNA"/>
</dbReference>
<protein>
    <submittedName>
        <fullName evidence="1">Uncharacterized protein</fullName>
    </submittedName>
</protein>
<organism evidence="1">
    <name type="scientific">Vibrio virus vB_VspP_SBP1</name>
    <dbReference type="NCBI Taxonomy" id="2500581"/>
    <lineage>
        <taxon>Viruses</taxon>
        <taxon>Duplodnaviria</taxon>
        <taxon>Heunggongvirae</taxon>
        <taxon>Uroviricota</taxon>
        <taxon>Caudoviricetes</taxon>
        <taxon>Schitoviridae</taxon>
        <taxon>Electravirus</taxon>
        <taxon>Electravirus Sbp1</taxon>
    </lineage>
</organism>
<name>A0A3T0IIR8_9CAUD</name>
<keyword evidence="2" id="KW-1185">Reference proteome</keyword>
<gene>
    <name evidence="1" type="ORF">SBP1_gp091</name>
</gene>
<reference evidence="1" key="1">
    <citation type="submission" date="2018-12" db="EMBL/GenBank/DDBJ databases">
        <title>Characterization of a N4-like bacteriophage infecting a coral-derived Vibrio strain.</title>
        <authorList>
            <person name="Huang S."/>
        </authorList>
    </citation>
    <scope>NUCLEOTIDE SEQUENCE [LARGE SCALE GENOMIC DNA]</scope>
</reference>